<dbReference type="Proteomes" id="UP000596660">
    <property type="component" value="Unplaced"/>
</dbReference>
<evidence type="ECO:0000313" key="3">
    <source>
        <dbReference type="Proteomes" id="UP000596660"/>
    </source>
</evidence>
<dbReference type="AlphaFoldDB" id="A0A803MIV1"/>
<keyword evidence="3" id="KW-1185">Reference proteome</keyword>
<reference evidence="2" key="1">
    <citation type="journal article" date="2017" name="Nature">
        <title>The genome of Chenopodium quinoa.</title>
        <authorList>
            <person name="Jarvis D.E."/>
            <person name="Ho Y.S."/>
            <person name="Lightfoot D.J."/>
            <person name="Schmoeckel S.M."/>
            <person name="Li B."/>
            <person name="Borm T.J.A."/>
            <person name="Ohyanagi H."/>
            <person name="Mineta K."/>
            <person name="Michell C.T."/>
            <person name="Saber N."/>
            <person name="Kharbatia N.M."/>
            <person name="Rupper R.R."/>
            <person name="Sharp A.R."/>
            <person name="Dally N."/>
            <person name="Boughton B.A."/>
            <person name="Woo Y.H."/>
            <person name="Gao G."/>
            <person name="Schijlen E.G.W.M."/>
            <person name="Guo X."/>
            <person name="Momin A.A."/>
            <person name="Negrao S."/>
            <person name="Al-Babili S."/>
            <person name="Gehring C."/>
            <person name="Roessner U."/>
            <person name="Jung C."/>
            <person name="Murphy K."/>
            <person name="Arold S.T."/>
            <person name="Gojobori T."/>
            <person name="van der Linden C.G."/>
            <person name="van Loo E.N."/>
            <person name="Jellen E.N."/>
            <person name="Maughan P.J."/>
            <person name="Tester M."/>
        </authorList>
    </citation>
    <scope>NUCLEOTIDE SEQUENCE [LARGE SCALE GENOMIC DNA]</scope>
    <source>
        <strain evidence="2">cv. PI 614886</strain>
    </source>
</reference>
<reference evidence="2" key="2">
    <citation type="submission" date="2021-03" db="UniProtKB">
        <authorList>
            <consortium name="EnsemblPlants"/>
        </authorList>
    </citation>
    <scope>IDENTIFICATION</scope>
</reference>
<organism evidence="2 3">
    <name type="scientific">Chenopodium quinoa</name>
    <name type="common">Quinoa</name>
    <dbReference type="NCBI Taxonomy" id="63459"/>
    <lineage>
        <taxon>Eukaryota</taxon>
        <taxon>Viridiplantae</taxon>
        <taxon>Streptophyta</taxon>
        <taxon>Embryophyta</taxon>
        <taxon>Tracheophyta</taxon>
        <taxon>Spermatophyta</taxon>
        <taxon>Magnoliopsida</taxon>
        <taxon>eudicotyledons</taxon>
        <taxon>Gunneridae</taxon>
        <taxon>Pentapetalae</taxon>
        <taxon>Caryophyllales</taxon>
        <taxon>Chenopodiaceae</taxon>
        <taxon>Chenopodioideae</taxon>
        <taxon>Atripliceae</taxon>
        <taxon>Chenopodium</taxon>
    </lineage>
</organism>
<dbReference type="Pfam" id="PF26130">
    <property type="entry name" value="PB1-like"/>
    <property type="match status" value="1"/>
</dbReference>
<sequence>MKNPFVAVTLEFWHGGQFRIVANGHLVYEGGKGSTREISPDEICYWDLILLAREVSNGKTVEGVYYLILGLSMENGLRKVILHVVSSVLANAEHRHCGILKTSIKTDAITSNMAETFNGNIINAKTKHLLYMLEEIRTALM</sequence>
<accession>A0A803MIV1</accession>
<name>A0A803MIV1_CHEQI</name>
<protein>
    <recommendedName>
        <fullName evidence="1">PB1-like domain-containing protein</fullName>
    </recommendedName>
</protein>
<dbReference type="InterPro" id="IPR058594">
    <property type="entry name" value="PB1-like_dom_pln"/>
</dbReference>
<feature type="domain" description="PB1-like" evidence="1">
    <location>
        <begin position="8"/>
        <end position="80"/>
    </location>
</feature>
<evidence type="ECO:0000259" key="1">
    <source>
        <dbReference type="Pfam" id="PF26130"/>
    </source>
</evidence>
<dbReference type="EnsemblPlants" id="AUR62030197-RA">
    <property type="protein sequence ID" value="AUR62030197-RA:cds"/>
    <property type="gene ID" value="AUR62030197"/>
</dbReference>
<dbReference type="Gramene" id="AUR62030197-RA">
    <property type="protein sequence ID" value="AUR62030197-RA:cds"/>
    <property type="gene ID" value="AUR62030197"/>
</dbReference>
<evidence type="ECO:0000313" key="2">
    <source>
        <dbReference type="EnsemblPlants" id="AUR62030197-RA:cds"/>
    </source>
</evidence>
<proteinExistence type="predicted"/>